<dbReference type="Gene3D" id="3.40.50.1110">
    <property type="entry name" value="SGNH hydrolase"/>
    <property type="match status" value="1"/>
</dbReference>
<accession>A0ABV1J4A3</accession>
<evidence type="ECO:0000259" key="1">
    <source>
        <dbReference type="Pfam" id="PF13472"/>
    </source>
</evidence>
<evidence type="ECO:0000313" key="3">
    <source>
        <dbReference type="Proteomes" id="UP001481872"/>
    </source>
</evidence>
<keyword evidence="2" id="KW-0378">Hydrolase</keyword>
<dbReference type="Proteomes" id="UP001481872">
    <property type="component" value="Unassembled WGS sequence"/>
</dbReference>
<dbReference type="CDD" id="cd00229">
    <property type="entry name" value="SGNH_hydrolase"/>
    <property type="match status" value="1"/>
</dbReference>
<keyword evidence="3" id="KW-1185">Reference proteome</keyword>
<comment type="caution">
    <text evidence="2">The sequence shown here is derived from an EMBL/GenBank/DDBJ whole genome shotgun (WGS) entry which is preliminary data.</text>
</comment>
<organism evidence="2 3">
    <name type="scientific">Aedoeadaptatus acetigenes</name>
    <dbReference type="NCBI Taxonomy" id="2981723"/>
    <lineage>
        <taxon>Bacteria</taxon>
        <taxon>Bacillati</taxon>
        <taxon>Bacillota</taxon>
        <taxon>Tissierellia</taxon>
        <taxon>Tissierellales</taxon>
        <taxon>Peptoniphilaceae</taxon>
        <taxon>Aedoeadaptatus</taxon>
    </lineage>
</organism>
<dbReference type="InterPro" id="IPR036514">
    <property type="entry name" value="SGNH_hydro_sf"/>
</dbReference>
<dbReference type="SUPFAM" id="SSF52266">
    <property type="entry name" value="SGNH hydrolase"/>
    <property type="match status" value="1"/>
</dbReference>
<dbReference type="EMBL" id="JBBNPS010000001">
    <property type="protein sequence ID" value="MEQ3352795.1"/>
    <property type="molecule type" value="Genomic_DNA"/>
</dbReference>
<protein>
    <submittedName>
        <fullName evidence="2">SGNH/GDSL hydrolase family protein</fullName>
    </submittedName>
</protein>
<sequence>MTKIFAFGDSYVAGYGVDFDQCWVSLLEKRLNRPVANLGMNGAWITELCDMPPVLNEGDVLLVLGGANDLLGEGTVDQVIKAYESLEAYARKRGARAVIIVPPTPEIVDDELFVGMSMIVSLQEKMKELNERASGLHLDSVIPNDPALYIDGIHLMPEGHEMIARAVYDYGKANAIF</sequence>
<dbReference type="GO" id="GO:0016787">
    <property type="term" value="F:hydrolase activity"/>
    <property type="evidence" value="ECO:0007669"/>
    <property type="project" value="UniProtKB-KW"/>
</dbReference>
<name>A0ABV1J4A3_9FIRM</name>
<feature type="domain" description="SGNH hydrolase-type esterase" evidence="1">
    <location>
        <begin position="6"/>
        <end position="161"/>
    </location>
</feature>
<dbReference type="RefSeq" id="WP_349053225.1">
    <property type="nucleotide sequence ID" value="NZ_JBBNPS010000001.1"/>
</dbReference>
<dbReference type="InterPro" id="IPR013830">
    <property type="entry name" value="SGNH_hydro"/>
</dbReference>
<evidence type="ECO:0000313" key="2">
    <source>
        <dbReference type="EMBL" id="MEQ3352795.1"/>
    </source>
</evidence>
<proteinExistence type="predicted"/>
<reference evidence="2 3" key="1">
    <citation type="submission" date="2024-04" db="EMBL/GenBank/DDBJ databases">
        <title>Human intestinal bacterial collection.</title>
        <authorList>
            <person name="Pauvert C."/>
            <person name="Hitch T.C.A."/>
            <person name="Clavel T."/>
        </authorList>
    </citation>
    <scope>NUCLEOTIDE SEQUENCE [LARGE SCALE GENOMIC DNA]</scope>
    <source>
        <strain evidence="2 3">CLA-SR-H026</strain>
    </source>
</reference>
<gene>
    <name evidence="2" type="ORF">AAA081_00550</name>
</gene>
<dbReference type="Pfam" id="PF13472">
    <property type="entry name" value="Lipase_GDSL_2"/>
    <property type="match status" value="1"/>
</dbReference>